<proteinExistence type="predicted"/>
<dbReference type="AlphaFoldDB" id="A0A370HW48"/>
<feature type="region of interest" description="Disordered" evidence="1">
    <location>
        <begin position="106"/>
        <end position="153"/>
    </location>
</feature>
<comment type="caution">
    <text evidence="2">The sequence shown here is derived from an EMBL/GenBank/DDBJ whole genome shotgun (WGS) entry which is preliminary data.</text>
</comment>
<reference evidence="2 3" key="1">
    <citation type="submission" date="2018-07" db="EMBL/GenBank/DDBJ databases">
        <title>Genomic Encyclopedia of Type Strains, Phase IV (KMG-IV): sequencing the most valuable type-strain genomes for metagenomic binning, comparative biology and taxonomic classification.</title>
        <authorList>
            <person name="Goeker M."/>
        </authorList>
    </citation>
    <scope>NUCLEOTIDE SEQUENCE [LARGE SCALE GENOMIC DNA]</scope>
    <source>
        <strain evidence="2 3">DSM 14364</strain>
    </source>
</reference>
<evidence type="ECO:0000313" key="2">
    <source>
        <dbReference type="EMBL" id="RDI62520.1"/>
    </source>
</evidence>
<accession>A0A370HW48</accession>
<keyword evidence="3" id="KW-1185">Reference proteome</keyword>
<organism evidence="2 3">
    <name type="scientific">Microvirga subterranea</name>
    <dbReference type="NCBI Taxonomy" id="186651"/>
    <lineage>
        <taxon>Bacteria</taxon>
        <taxon>Pseudomonadati</taxon>
        <taxon>Pseudomonadota</taxon>
        <taxon>Alphaproteobacteria</taxon>
        <taxon>Hyphomicrobiales</taxon>
        <taxon>Methylobacteriaceae</taxon>
        <taxon>Microvirga</taxon>
    </lineage>
</organism>
<dbReference type="Proteomes" id="UP000254925">
    <property type="component" value="Unassembled WGS sequence"/>
</dbReference>
<feature type="compositionally biased region" description="Polar residues" evidence="1">
    <location>
        <begin position="112"/>
        <end position="123"/>
    </location>
</feature>
<dbReference type="EMBL" id="QQBB01000001">
    <property type="protein sequence ID" value="RDI62520.1"/>
    <property type="molecule type" value="Genomic_DNA"/>
</dbReference>
<sequence>MAEPKHMAGLEGSQSVSALGLRWAALRGMLTSPLIMVDEQRGLREELLRELGSIEQEFVALPSRNAMEISAKLDIAKSAVRDGLQAGHNWLVDLLDSIQTDLHLTNAKPSAPASSRPTANLVRSQPHHQPQRPEGSAPGSTPAPEQTETPPAA</sequence>
<feature type="compositionally biased region" description="Low complexity" evidence="1">
    <location>
        <begin position="142"/>
        <end position="153"/>
    </location>
</feature>
<evidence type="ECO:0000313" key="3">
    <source>
        <dbReference type="Proteomes" id="UP000254925"/>
    </source>
</evidence>
<name>A0A370HW48_9HYPH</name>
<dbReference type="OrthoDB" id="8018923at2"/>
<protein>
    <submittedName>
        <fullName evidence="2">Uncharacterized protein</fullName>
    </submittedName>
</protein>
<dbReference type="RefSeq" id="WP_147282340.1">
    <property type="nucleotide sequence ID" value="NZ_QQBB01000001.1"/>
</dbReference>
<evidence type="ECO:0000256" key="1">
    <source>
        <dbReference type="SAM" id="MobiDB-lite"/>
    </source>
</evidence>
<gene>
    <name evidence="2" type="ORF">DES45_101790</name>
</gene>